<dbReference type="EMBL" id="SRLO01000513">
    <property type="protein sequence ID" value="TNN53548.1"/>
    <property type="molecule type" value="Genomic_DNA"/>
</dbReference>
<name>A0A4Z2GJ25_9TELE</name>
<dbReference type="Proteomes" id="UP000314294">
    <property type="component" value="Unassembled WGS sequence"/>
</dbReference>
<evidence type="ECO:0000256" key="1">
    <source>
        <dbReference type="SAM" id="MobiDB-lite"/>
    </source>
</evidence>
<feature type="compositionally biased region" description="Basic and acidic residues" evidence="1">
    <location>
        <begin position="141"/>
        <end position="152"/>
    </location>
</feature>
<dbReference type="AlphaFoldDB" id="A0A4Z2GJ25"/>
<reference evidence="3 4" key="1">
    <citation type="submission" date="2019-03" db="EMBL/GenBank/DDBJ databases">
        <title>First draft genome of Liparis tanakae, snailfish: a comprehensive survey of snailfish specific genes.</title>
        <authorList>
            <person name="Kim W."/>
            <person name="Song I."/>
            <person name="Jeong J.-H."/>
            <person name="Kim D."/>
            <person name="Kim S."/>
            <person name="Ryu S."/>
            <person name="Song J.Y."/>
            <person name="Lee S.K."/>
        </authorList>
    </citation>
    <scope>NUCLEOTIDE SEQUENCE [LARGE SCALE GENOMIC DNA]</scope>
    <source>
        <tissue evidence="3">Muscle</tissue>
    </source>
</reference>
<protein>
    <submittedName>
        <fullName evidence="3">Uncharacterized protein</fullName>
    </submittedName>
</protein>
<proteinExistence type="predicted"/>
<sequence>MPETSCSHASGPKQPFDRRLLALKEDATTDGGYYRHRATTWCGFSRAAAAHAYSKGREKTFPSPSFKPEDDELPGSVVMDACRVVVPVVLVVLVVVAAPLSPCLLRWSSAGCAARLPRSGSWFRAADSSVPGEEENGPPERGTDHRGAESGRHGAVYRCVRVLGDSRALLSQ</sequence>
<evidence type="ECO:0000313" key="4">
    <source>
        <dbReference type="Proteomes" id="UP000314294"/>
    </source>
</evidence>
<comment type="caution">
    <text evidence="3">The sequence shown here is derived from an EMBL/GenBank/DDBJ whole genome shotgun (WGS) entry which is preliminary data.</text>
</comment>
<keyword evidence="2" id="KW-1133">Transmembrane helix</keyword>
<evidence type="ECO:0000313" key="3">
    <source>
        <dbReference type="EMBL" id="TNN53548.1"/>
    </source>
</evidence>
<feature type="region of interest" description="Disordered" evidence="1">
    <location>
        <begin position="125"/>
        <end position="152"/>
    </location>
</feature>
<gene>
    <name evidence="3" type="ORF">EYF80_036248</name>
</gene>
<keyword evidence="4" id="KW-1185">Reference proteome</keyword>
<accession>A0A4Z2GJ25</accession>
<evidence type="ECO:0000256" key="2">
    <source>
        <dbReference type="SAM" id="Phobius"/>
    </source>
</evidence>
<organism evidence="3 4">
    <name type="scientific">Liparis tanakae</name>
    <name type="common">Tanaka's snailfish</name>
    <dbReference type="NCBI Taxonomy" id="230148"/>
    <lineage>
        <taxon>Eukaryota</taxon>
        <taxon>Metazoa</taxon>
        <taxon>Chordata</taxon>
        <taxon>Craniata</taxon>
        <taxon>Vertebrata</taxon>
        <taxon>Euteleostomi</taxon>
        <taxon>Actinopterygii</taxon>
        <taxon>Neopterygii</taxon>
        <taxon>Teleostei</taxon>
        <taxon>Neoteleostei</taxon>
        <taxon>Acanthomorphata</taxon>
        <taxon>Eupercaria</taxon>
        <taxon>Perciformes</taxon>
        <taxon>Cottioidei</taxon>
        <taxon>Cottales</taxon>
        <taxon>Liparidae</taxon>
        <taxon>Liparis</taxon>
    </lineage>
</organism>
<feature type="transmembrane region" description="Helical" evidence="2">
    <location>
        <begin position="84"/>
        <end position="105"/>
    </location>
</feature>
<keyword evidence="2" id="KW-0812">Transmembrane</keyword>
<keyword evidence="2" id="KW-0472">Membrane</keyword>